<keyword evidence="4" id="KW-1185">Reference proteome</keyword>
<evidence type="ECO:0000256" key="1">
    <source>
        <dbReference type="PROSITE-ProRule" id="PRU00339"/>
    </source>
</evidence>
<dbReference type="SMART" id="SM00028">
    <property type="entry name" value="TPR"/>
    <property type="match status" value="1"/>
</dbReference>
<dbReference type="HOGENOM" id="CLU_054035_0_0_10"/>
<feature type="signal peptide" evidence="2">
    <location>
        <begin position="1"/>
        <end position="40"/>
    </location>
</feature>
<evidence type="ECO:0000313" key="4">
    <source>
        <dbReference type="Proteomes" id="UP000010433"/>
    </source>
</evidence>
<name>L1NG46_9BACT</name>
<reference evidence="3 4" key="1">
    <citation type="submission" date="2012-05" db="EMBL/GenBank/DDBJ databases">
        <authorList>
            <person name="Weinstock G."/>
            <person name="Sodergren E."/>
            <person name="Lobos E.A."/>
            <person name="Fulton L."/>
            <person name="Fulton R."/>
            <person name="Courtney L."/>
            <person name="Fronick C."/>
            <person name="O'Laughlin M."/>
            <person name="Godfrey J."/>
            <person name="Wilson R.M."/>
            <person name="Miner T."/>
            <person name="Farmer C."/>
            <person name="Delehaunty K."/>
            <person name="Cordes M."/>
            <person name="Minx P."/>
            <person name="Tomlinson C."/>
            <person name="Chen J."/>
            <person name="Wollam A."/>
            <person name="Pepin K.H."/>
            <person name="Bhonagiri V."/>
            <person name="Zhang X."/>
            <person name="Suruliraj S."/>
            <person name="Warren W."/>
            <person name="Mitreva M."/>
            <person name="Mardis E.R."/>
            <person name="Wilson R.K."/>
        </authorList>
    </citation>
    <scope>NUCLEOTIDE SEQUENCE [LARGE SCALE GENOMIC DNA]</scope>
    <source>
        <strain evidence="3 4">F0055</strain>
    </source>
</reference>
<dbReference type="STRING" id="1127699.HMPREF9151_00777"/>
<dbReference type="PATRIC" id="fig|1127699.3.peg.718"/>
<organism evidence="3 4">
    <name type="scientific">Hoylesella saccharolytica F0055</name>
    <dbReference type="NCBI Taxonomy" id="1127699"/>
    <lineage>
        <taxon>Bacteria</taxon>
        <taxon>Pseudomonadati</taxon>
        <taxon>Bacteroidota</taxon>
        <taxon>Bacteroidia</taxon>
        <taxon>Bacteroidales</taxon>
        <taxon>Prevotellaceae</taxon>
        <taxon>Hoylesella</taxon>
    </lineage>
</organism>
<evidence type="ECO:0000256" key="2">
    <source>
        <dbReference type="SAM" id="SignalP"/>
    </source>
</evidence>
<dbReference type="EMBL" id="AMEP01000055">
    <property type="protein sequence ID" value="EKY02333.1"/>
    <property type="molecule type" value="Genomic_DNA"/>
</dbReference>
<feature type="repeat" description="TPR" evidence="1">
    <location>
        <begin position="313"/>
        <end position="346"/>
    </location>
</feature>
<dbReference type="PROSITE" id="PS50005">
    <property type="entry name" value="TPR"/>
    <property type="match status" value="1"/>
</dbReference>
<evidence type="ECO:0000313" key="3">
    <source>
        <dbReference type="EMBL" id="EKY02333.1"/>
    </source>
</evidence>
<accession>L1NG46</accession>
<dbReference type="Proteomes" id="UP000010433">
    <property type="component" value="Unassembled WGS sequence"/>
</dbReference>
<dbReference type="InterPro" id="IPR019734">
    <property type="entry name" value="TPR_rpt"/>
</dbReference>
<dbReference type="Gene3D" id="1.25.40.10">
    <property type="entry name" value="Tetratricopeptide repeat domain"/>
    <property type="match status" value="1"/>
</dbReference>
<comment type="caution">
    <text evidence="3">The sequence shown here is derived from an EMBL/GenBank/DDBJ whole genome shotgun (WGS) entry which is preliminary data.</text>
</comment>
<gene>
    <name evidence="3" type="ORF">HMPREF9151_00777</name>
</gene>
<sequence>MKWKTKRNRNKNKNKPFKIAIMKKMMLLALMFAVSSTAFAQDAIKEVLKAKTYSDALSLVNAGLSGMNNTDKAKAYNKLVDLALEKVNKEQGTITANQMAEQLKQGKVEAYDTLGFYNAICDALKNAEECDKYDQMPNEKGKVKPKFHSNNQTRLYSLRVYLVNAGQEAAQLGKNDDVLKYWGEYVNSAESNLFKDMPNKPADPYLGQVANFTARYAIQAQDYATADKYLDVALKDTAEYKDAMNLKFYVAERQLKTKSDSLNYVNKLKDAYAKDPNNEMIFGTLCNMYGSLNMRDDMSKLINEKLAQSPNDITALSLKGQNEMNTNNWDDAIASFKKVISLDPNNVIILTYLGFSINSKASAINNDVPAQKALYKESMGYLEKAKELDPKREKANWSYPLYQCYYVNYSANDPRTKELEAVLSGK</sequence>
<protein>
    <submittedName>
        <fullName evidence="3">Tetratricopeptide repeat protein</fullName>
    </submittedName>
</protein>
<dbReference type="InterPro" id="IPR011990">
    <property type="entry name" value="TPR-like_helical_dom_sf"/>
</dbReference>
<dbReference type="AlphaFoldDB" id="L1NG46"/>
<feature type="chain" id="PRO_5003954543" evidence="2">
    <location>
        <begin position="41"/>
        <end position="426"/>
    </location>
</feature>
<proteinExistence type="predicted"/>
<dbReference type="SUPFAM" id="SSF48452">
    <property type="entry name" value="TPR-like"/>
    <property type="match status" value="1"/>
</dbReference>
<keyword evidence="1" id="KW-0802">TPR repeat</keyword>
<keyword evidence="2" id="KW-0732">Signal</keyword>